<comment type="caution">
    <text evidence="1">The sequence shown here is derived from an EMBL/GenBank/DDBJ whole genome shotgun (WGS) entry which is preliminary data.</text>
</comment>
<reference evidence="1" key="1">
    <citation type="journal article" date="2019" name="Sci. Rep.">
        <title>Draft genome of Tanacetum cinerariifolium, the natural source of mosquito coil.</title>
        <authorList>
            <person name="Yamashiro T."/>
            <person name="Shiraishi A."/>
            <person name="Satake H."/>
            <person name="Nakayama K."/>
        </authorList>
    </citation>
    <scope>NUCLEOTIDE SEQUENCE</scope>
</reference>
<proteinExistence type="predicted"/>
<organism evidence="1">
    <name type="scientific">Tanacetum cinerariifolium</name>
    <name type="common">Dalmatian daisy</name>
    <name type="synonym">Chrysanthemum cinerariifolium</name>
    <dbReference type="NCBI Taxonomy" id="118510"/>
    <lineage>
        <taxon>Eukaryota</taxon>
        <taxon>Viridiplantae</taxon>
        <taxon>Streptophyta</taxon>
        <taxon>Embryophyta</taxon>
        <taxon>Tracheophyta</taxon>
        <taxon>Spermatophyta</taxon>
        <taxon>Magnoliopsida</taxon>
        <taxon>eudicotyledons</taxon>
        <taxon>Gunneridae</taxon>
        <taxon>Pentapetalae</taxon>
        <taxon>asterids</taxon>
        <taxon>campanulids</taxon>
        <taxon>Asterales</taxon>
        <taxon>Asteraceae</taxon>
        <taxon>Asteroideae</taxon>
        <taxon>Anthemideae</taxon>
        <taxon>Anthemidinae</taxon>
        <taxon>Tanacetum</taxon>
    </lineage>
</organism>
<accession>A0A699GVU5</accession>
<gene>
    <name evidence="1" type="ORF">Tci_237572</name>
</gene>
<protein>
    <submittedName>
        <fullName evidence="1">Uncharacterized protein</fullName>
    </submittedName>
</protein>
<dbReference type="AlphaFoldDB" id="A0A699GVU5"/>
<dbReference type="EMBL" id="BKCJ010067864">
    <property type="protein sequence ID" value="GEW65596.1"/>
    <property type="molecule type" value="Genomic_DNA"/>
</dbReference>
<name>A0A699GVU5_TANCI</name>
<sequence>MKGFVTNDQANYYLEITSIAVNEKNSYELKGKVLDDLHNNAFVDKLGVVIFPNLIGPLWDYWKLESDEAEPTNEKTFNLEETKQDDEQEISENFKIETNLFDYETPLCEKSKEFNHLLKIDPDVLTNDIVGFETYDEYKDD</sequence>
<evidence type="ECO:0000313" key="1">
    <source>
        <dbReference type="EMBL" id="GEW65596.1"/>
    </source>
</evidence>